<dbReference type="EMBL" id="JBAWKS010000002">
    <property type="protein sequence ID" value="MEI4551755.1"/>
    <property type="molecule type" value="Genomic_DNA"/>
</dbReference>
<accession>A0ABU8EYE6</accession>
<name>A0ABU8EYE6_9GAMM</name>
<dbReference type="Gene3D" id="3.40.50.360">
    <property type="match status" value="1"/>
</dbReference>
<organism evidence="3 4">
    <name type="scientific">Pseudoalteromonas spongiae</name>
    <dbReference type="NCBI Taxonomy" id="298657"/>
    <lineage>
        <taxon>Bacteria</taxon>
        <taxon>Pseudomonadati</taxon>
        <taxon>Pseudomonadota</taxon>
        <taxon>Gammaproteobacteria</taxon>
        <taxon>Alteromonadales</taxon>
        <taxon>Pseudoalteromonadaceae</taxon>
        <taxon>Pseudoalteromonas</taxon>
    </lineage>
</organism>
<proteinExistence type="predicted"/>
<dbReference type="InterPro" id="IPR014063">
    <property type="entry name" value="Arsenate-R_ArsH"/>
</dbReference>
<keyword evidence="1" id="KW-0285">Flavoprotein</keyword>
<comment type="caution">
    <text evidence="3">The sequence shown here is derived from an EMBL/GenBank/DDBJ whole genome shotgun (WGS) entry which is preliminary data.</text>
</comment>
<dbReference type="NCBIfam" id="TIGR02690">
    <property type="entry name" value="resist_ArsH"/>
    <property type="match status" value="1"/>
</dbReference>
<evidence type="ECO:0000313" key="4">
    <source>
        <dbReference type="Proteomes" id="UP001382455"/>
    </source>
</evidence>
<dbReference type="PANTHER" id="PTHR43590:SF1">
    <property type="entry name" value="ARSENIC RESISTANCE PROTEIN ARSH (AFU_ORTHOLOGUE AFUA_5G15030)"/>
    <property type="match status" value="1"/>
</dbReference>
<gene>
    <name evidence="3" type="primary">arsH</name>
    <name evidence="3" type="ORF">WAE96_18915</name>
</gene>
<evidence type="ECO:0000313" key="3">
    <source>
        <dbReference type="EMBL" id="MEI4551755.1"/>
    </source>
</evidence>
<dbReference type="SUPFAM" id="SSF52218">
    <property type="entry name" value="Flavoproteins"/>
    <property type="match status" value="1"/>
</dbReference>
<reference evidence="3 4" key="1">
    <citation type="submission" date="2023-12" db="EMBL/GenBank/DDBJ databases">
        <title>Friends and Foes: Symbiotic and Algicidal bacterial influence on Karenia brevis blooms.</title>
        <authorList>
            <person name="Fei C."/>
            <person name="Mohamed A.R."/>
            <person name="Booker A."/>
            <person name="Arshad M."/>
            <person name="Klass S."/>
            <person name="Ahn S."/>
            <person name="Gilbert P.M."/>
            <person name="Heil C.A."/>
            <person name="Martinez J.M."/>
            <person name="Amin S.A."/>
        </authorList>
    </citation>
    <scope>NUCLEOTIDE SEQUENCE [LARGE SCALE GENOMIC DNA]</scope>
    <source>
        <strain evidence="3 4">CE15</strain>
    </source>
</reference>
<dbReference type="Pfam" id="PF03358">
    <property type="entry name" value="FMN_red"/>
    <property type="match status" value="1"/>
</dbReference>
<protein>
    <submittedName>
        <fullName evidence="3">Arsenical resistance protein ArsH</fullName>
    </submittedName>
</protein>
<dbReference type="Proteomes" id="UP001382455">
    <property type="component" value="Unassembled WGS sequence"/>
</dbReference>
<evidence type="ECO:0000256" key="1">
    <source>
        <dbReference type="ARBA" id="ARBA00022643"/>
    </source>
</evidence>
<keyword evidence="1" id="KW-0288">FMN</keyword>
<evidence type="ECO:0000259" key="2">
    <source>
        <dbReference type="Pfam" id="PF03358"/>
    </source>
</evidence>
<dbReference type="InterPro" id="IPR029039">
    <property type="entry name" value="Flavoprotein-like_sf"/>
</dbReference>
<sequence>MSFLQNETFTLTPENKEISRHKPKVLMLYGSLRENSYSKFATLEAARILEYMGADVRVFDPAGLPVFDNNASAEHAKVQELRELALWSEAQVWCSPEIHGNMSAVFKNQIDWLPLSSGARRPTQGKTLALMQVTGGSQSFNALNNMRVLGRWMRMFTIANQSSIAKAYQEFDSYGVMNASSFRDRVVDVMEELMRFTFLLRDHYGLLLDRYSERKASQKNIDELNQQLETHILSPR</sequence>
<dbReference type="InterPro" id="IPR005025">
    <property type="entry name" value="FMN_Rdtase-like_dom"/>
</dbReference>
<dbReference type="RefSeq" id="WP_336436678.1">
    <property type="nucleotide sequence ID" value="NZ_JBAWKS010000002.1"/>
</dbReference>
<feature type="domain" description="NADPH-dependent FMN reductase-like" evidence="2">
    <location>
        <begin position="23"/>
        <end position="168"/>
    </location>
</feature>
<keyword evidence="4" id="KW-1185">Reference proteome</keyword>
<dbReference type="PANTHER" id="PTHR43590">
    <property type="entry name" value="ARSENIC RESISTANCE PROTEIN ARSH (AFU_ORTHOLOGUE AFUA_5G15030)"/>
    <property type="match status" value="1"/>
</dbReference>